<proteinExistence type="predicted"/>
<dbReference type="InterPro" id="IPR015797">
    <property type="entry name" value="NUDIX_hydrolase-like_dom_sf"/>
</dbReference>
<dbReference type="InterPro" id="IPR020084">
    <property type="entry name" value="NUDIX_hydrolase_CS"/>
</dbReference>
<dbReference type="PROSITE" id="PS51462">
    <property type="entry name" value="NUDIX"/>
    <property type="match status" value="1"/>
</dbReference>
<comment type="cofactor">
    <cofactor evidence="3">
        <name>Mg(2+)</name>
        <dbReference type="ChEBI" id="CHEBI:18420"/>
    </cofactor>
    <text evidence="3">Binds 1 Mg(2+) ion per subunit.</text>
</comment>
<dbReference type="InterPro" id="IPR000086">
    <property type="entry name" value="NUDIX_hydrolase_dom"/>
</dbReference>
<dbReference type="GO" id="GO:0046872">
    <property type="term" value="F:metal ion binding"/>
    <property type="evidence" value="ECO:0007669"/>
    <property type="project" value="UniProtKB-KW"/>
</dbReference>
<feature type="binding site" evidence="3">
    <location>
        <position position="56"/>
    </location>
    <ligand>
        <name>Mg(2+)</name>
        <dbReference type="ChEBI" id="CHEBI:18420"/>
    </ligand>
</feature>
<feature type="binding site" evidence="3">
    <location>
        <position position="52"/>
    </location>
    <ligand>
        <name>Mg(2+)</name>
        <dbReference type="ChEBI" id="CHEBI:18420"/>
    </ligand>
</feature>
<dbReference type="RefSeq" id="WP_338293295.1">
    <property type="nucleotide sequence ID" value="NZ_AP027272.1"/>
</dbReference>
<feature type="binding site" evidence="2">
    <location>
        <position position="25"/>
    </location>
    <ligand>
        <name>substrate</name>
    </ligand>
</feature>
<dbReference type="InterPro" id="IPR003564">
    <property type="entry name" value="DHNTPase"/>
</dbReference>
<feature type="domain" description="Nudix hydrolase" evidence="4">
    <location>
        <begin position="4"/>
        <end position="142"/>
    </location>
</feature>
<dbReference type="KEGG" id="pmaw:MACH26_28320"/>
<keyword evidence="6" id="KW-1185">Reference proteome</keyword>
<dbReference type="Pfam" id="PF00293">
    <property type="entry name" value="NUDIX"/>
    <property type="match status" value="1"/>
</dbReference>
<dbReference type="PRINTS" id="PR01404">
    <property type="entry name" value="NPPPHYDRLASE"/>
</dbReference>
<dbReference type="GO" id="GO:0019177">
    <property type="term" value="F:dihydroneopterin triphosphate pyrophosphohydrolase activity"/>
    <property type="evidence" value="ECO:0007669"/>
    <property type="project" value="InterPro"/>
</dbReference>
<dbReference type="EMBL" id="AP027272">
    <property type="protein sequence ID" value="BDX07311.1"/>
    <property type="molecule type" value="Genomic_DNA"/>
</dbReference>
<keyword evidence="3" id="KW-0479">Metal-binding</keyword>
<protein>
    <submittedName>
        <fullName evidence="5">NUDIX pyrophosphatase</fullName>
    </submittedName>
</protein>
<evidence type="ECO:0000256" key="1">
    <source>
        <dbReference type="ARBA" id="ARBA00022801"/>
    </source>
</evidence>
<dbReference type="PANTHER" id="PTHR43736">
    <property type="entry name" value="ADP-RIBOSE PYROPHOSPHATASE"/>
    <property type="match status" value="1"/>
</dbReference>
<keyword evidence="3" id="KW-0460">Magnesium</keyword>
<gene>
    <name evidence="5" type="primary">ntpA</name>
    <name evidence="5" type="ORF">MACH26_28320</name>
</gene>
<feature type="binding site" evidence="2">
    <location>
        <position position="36"/>
    </location>
    <ligand>
        <name>substrate</name>
    </ligand>
</feature>
<reference evidence="5" key="1">
    <citation type="submission" date="2023-01" db="EMBL/GenBank/DDBJ databases">
        <title>Complete genome sequence of Planctobacterium marinum strain Dej080120_11.</title>
        <authorList>
            <person name="Ueki S."/>
            <person name="Maruyama F."/>
        </authorList>
    </citation>
    <scope>NUCLEOTIDE SEQUENCE</scope>
    <source>
        <strain evidence="5">Dej080120_11</strain>
    </source>
</reference>
<evidence type="ECO:0000259" key="4">
    <source>
        <dbReference type="PROSITE" id="PS51462"/>
    </source>
</evidence>
<dbReference type="PROSITE" id="PS00893">
    <property type="entry name" value="NUDIX_BOX"/>
    <property type="match status" value="1"/>
</dbReference>
<dbReference type="AlphaFoldDB" id="A0AA48HJ01"/>
<evidence type="ECO:0000256" key="3">
    <source>
        <dbReference type="PIRSR" id="PIRSR603564-2"/>
    </source>
</evidence>
<dbReference type="SUPFAM" id="SSF55811">
    <property type="entry name" value="Nudix"/>
    <property type="match status" value="1"/>
</dbReference>
<accession>A0AA48HJ01</accession>
<evidence type="ECO:0000256" key="2">
    <source>
        <dbReference type="PIRSR" id="PIRSR603564-1"/>
    </source>
</evidence>
<dbReference type="Gene3D" id="3.90.79.10">
    <property type="entry name" value="Nucleoside Triphosphate Pyrophosphohydrolase"/>
    <property type="match status" value="1"/>
</dbReference>
<dbReference type="NCBIfam" id="NF006961">
    <property type="entry name" value="PRK09438.1"/>
    <property type="match status" value="1"/>
</dbReference>
<feature type="binding site" evidence="3">
    <location>
        <position position="113"/>
    </location>
    <ligand>
        <name>Mg(2+)</name>
        <dbReference type="ChEBI" id="CHEBI:18420"/>
    </ligand>
</feature>
<feature type="binding site" evidence="2">
    <location>
        <position position="131"/>
    </location>
    <ligand>
        <name>substrate</name>
    </ligand>
</feature>
<name>A0AA48HJ01_9ALTE</name>
<feature type="binding site" evidence="2">
    <location>
        <position position="4"/>
    </location>
    <ligand>
        <name>substrate</name>
    </ligand>
</feature>
<evidence type="ECO:0000313" key="6">
    <source>
        <dbReference type="Proteomes" id="UP001333710"/>
    </source>
</evidence>
<dbReference type="PANTHER" id="PTHR43736:SF1">
    <property type="entry name" value="DIHYDRONEOPTERIN TRIPHOSPHATE DIPHOSPHATASE"/>
    <property type="match status" value="1"/>
</dbReference>
<dbReference type="Proteomes" id="UP001333710">
    <property type="component" value="Chromosome"/>
</dbReference>
<keyword evidence="1" id="KW-0378">Hydrolase</keyword>
<dbReference type="GO" id="GO:0008828">
    <property type="term" value="F:dATP diphosphatase activity"/>
    <property type="evidence" value="ECO:0007669"/>
    <property type="project" value="InterPro"/>
</dbReference>
<dbReference type="CDD" id="cd04664">
    <property type="entry name" value="NUDIX_DHNTPase_like"/>
    <property type="match status" value="1"/>
</dbReference>
<dbReference type="GO" id="GO:0046656">
    <property type="term" value="P:folic acid biosynthetic process"/>
    <property type="evidence" value="ECO:0007669"/>
    <property type="project" value="InterPro"/>
</dbReference>
<evidence type="ECO:0000313" key="5">
    <source>
        <dbReference type="EMBL" id="BDX07311.1"/>
    </source>
</evidence>
<organism evidence="5 6">
    <name type="scientific">Planctobacterium marinum</name>
    <dbReference type="NCBI Taxonomy" id="1631968"/>
    <lineage>
        <taxon>Bacteria</taxon>
        <taxon>Pseudomonadati</taxon>
        <taxon>Pseudomonadota</taxon>
        <taxon>Gammaproteobacteria</taxon>
        <taxon>Alteromonadales</taxon>
        <taxon>Alteromonadaceae</taxon>
        <taxon>Planctobacterium</taxon>
    </lineage>
</organism>
<sequence>MGYKRPESVLVLIYDPQDRVLVLQRKDDPDFWQSVTGTIELEELPIETAAREVHEETGIDIIGSGYELVDTRVINQFEIRPQWRYKYPPGEFTNTEYVFTVCVDSTTPIVLTEHLTHCWLSPAEAQQKVWSQSNKEAIENHFLNLC</sequence>